<evidence type="ECO:0000256" key="2">
    <source>
        <dbReference type="ARBA" id="ARBA00022475"/>
    </source>
</evidence>
<comment type="subcellular location">
    <subcellularLocation>
        <location evidence="1">Cell membrane</location>
        <topology evidence="1">Multi-pass membrane protein</topology>
    </subcellularLocation>
</comment>
<dbReference type="Pfam" id="PF00892">
    <property type="entry name" value="EamA"/>
    <property type="match status" value="2"/>
</dbReference>
<keyword evidence="5 6" id="KW-0472">Membrane</keyword>
<dbReference type="InterPro" id="IPR037185">
    <property type="entry name" value="EmrE-like"/>
</dbReference>
<evidence type="ECO:0000256" key="1">
    <source>
        <dbReference type="ARBA" id="ARBA00004651"/>
    </source>
</evidence>
<evidence type="ECO:0000256" key="6">
    <source>
        <dbReference type="SAM" id="Phobius"/>
    </source>
</evidence>
<dbReference type="Proteomes" id="UP001249020">
    <property type="component" value="Unassembled WGS sequence"/>
</dbReference>
<feature type="domain" description="EamA" evidence="7">
    <location>
        <begin position="163"/>
        <end position="297"/>
    </location>
</feature>
<feature type="transmembrane region" description="Helical" evidence="6">
    <location>
        <begin position="192"/>
        <end position="212"/>
    </location>
</feature>
<feature type="transmembrane region" description="Helical" evidence="6">
    <location>
        <begin position="156"/>
        <end position="180"/>
    </location>
</feature>
<sequence>MDASAKPSLIAGILLALAGTLLFSLKPIVIKYAYDLGLSSEQVIVLRMLMALPFYAGLILFLWLRNKPKRHIYLSNVIPIGTLGVLGYFVASYLDLLGLQYITAQLERVVLFCFPTIVVLMSYFFFKTKLPENIWLLLGMSYSGILLIFGHDLSTLGAEVALGTSLVFMSAIAFAIYVLWSKPLMTKVGSQMFTSVAMLAASIFIFVYFSISQDISSLSVSNEGYIAVASLAFFCTVIPSLLVAEAIHKIGPERTSIVGTCGPAMTSVFAVFWLGEAFTLYHAAGLTLIIVAVGIMMRKNEGEKQVKEA</sequence>
<feature type="domain" description="EamA" evidence="7">
    <location>
        <begin position="11"/>
        <end position="149"/>
    </location>
</feature>
<proteinExistence type="predicted"/>
<keyword evidence="3 6" id="KW-0812">Transmembrane</keyword>
<evidence type="ECO:0000313" key="9">
    <source>
        <dbReference type="Proteomes" id="UP001249020"/>
    </source>
</evidence>
<feature type="transmembrane region" description="Helical" evidence="6">
    <location>
        <begin position="44"/>
        <end position="64"/>
    </location>
</feature>
<keyword evidence="4 6" id="KW-1133">Transmembrane helix</keyword>
<dbReference type="AlphaFoldDB" id="A0AAW8R0N9"/>
<dbReference type="SUPFAM" id="SSF103481">
    <property type="entry name" value="Multidrug resistance efflux transporter EmrE"/>
    <property type="match status" value="2"/>
</dbReference>
<feature type="transmembrane region" description="Helical" evidence="6">
    <location>
        <begin position="224"/>
        <end position="244"/>
    </location>
</feature>
<dbReference type="PANTHER" id="PTHR42920">
    <property type="entry name" value="OS03G0707200 PROTEIN-RELATED"/>
    <property type="match status" value="1"/>
</dbReference>
<evidence type="ECO:0000313" key="8">
    <source>
        <dbReference type="EMBL" id="MDT0582304.1"/>
    </source>
</evidence>
<dbReference type="InterPro" id="IPR000620">
    <property type="entry name" value="EamA_dom"/>
</dbReference>
<organism evidence="8 9">
    <name type="scientific">Brumicola blandensis</name>
    <dbReference type="NCBI Taxonomy" id="3075611"/>
    <lineage>
        <taxon>Bacteria</taxon>
        <taxon>Pseudomonadati</taxon>
        <taxon>Pseudomonadota</taxon>
        <taxon>Gammaproteobacteria</taxon>
        <taxon>Alteromonadales</taxon>
        <taxon>Alteromonadaceae</taxon>
        <taxon>Brumicola</taxon>
    </lineage>
</organism>
<evidence type="ECO:0000256" key="5">
    <source>
        <dbReference type="ARBA" id="ARBA00023136"/>
    </source>
</evidence>
<keyword evidence="2" id="KW-1003">Cell membrane</keyword>
<feature type="transmembrane region" description="Helical" evidence="6">
    <location>
        <begin position="256"/>
        <end position="274"/>
    </location>
</feature>
<dbReference type="PANTHER" id="PTHR42920:SF5">
    <property type="entry name" value="EAMA DOMAIN-CONTAINING PROTEIN"/>
    <property type="match status" value="1"/>
</dbReference>
<gene>
    <name evidence="8" type="ORF">RM544_07120</name>
</gene>
<protein>
    <submittedName>
        <fullName evidence="8">DMT family transporter</fullName>
    </submittedName>
</protein>
<evidence type="ECO:0000256" key="3">
    <source>
        <dbReference type="ARBA" id="ARBA00022692"/>
    </source>
</evidence>
<comment type="caution">
    <text evidence="8">The sequence shown here is derived from an EMBL/GenBank/DDBJ whole genome shotgun (WGS) entry which is preliminary data.</text>
</comment>
<reference evidence="8 9" key="1">
    <citation type="submission" date="2023-09" db="EMBL/GenBank/DDBJ databases">
        <authorList>
            <person name="Rey-Velasco X."/>
        </authorList>
    </citation>
    <scope>NUCLEOTIDE SEQUENCE [LARGE SCALE GENOMIC DNA]</scope>
    <source>
        <strain evidence="8 9">W409</strain>
    </source>
</reference>
<accession>A0AAW8R0N9</accession>
<evidence type="ECO:0000259" key="7">
    <source>
        <dbReference type="Pfam" id="PF00892"/>
    </source>
</evidence>
<feature type="transmembrane region" description="Helical" evidence="6">
    <location>
        <begin position="109"/>
        <end position="126"/>
    </location>
</feature>
<dbReference type="RefSeq" id="WP_311361069.1">
    <property type="nucleotide sequence ID" value="NZ_JAVRIE010000002.1"/>
</dbReference>
<dbReference type="EMBL" id="JAVRIE010000002">
    <property type="protein sequence ID" value="MDT0582304.1"/>
    <property type="molecule type" value="Genomic_DNA"/>
</dbReference>
<dbReference type="InterPro" id="IPR051258">
    <property type="entry name" value="Diverse_Substrate_Transporter"/>
</dbReference>
<evidence type="ECO:0000256" key="4">
    <source>
        <dbReference type="ARBA" id="ARBA00022989"/>
    </source>
</evidence>
<feature type="transmembrane region" description="Helical" evidence="6">
    <location>
        <begin position="133"/>
        <end position="150"/>
    </location>
</feature>
<keyword evidence="9" id="KW-1185">Reference proteome</keyword>
<name>A0AAW8R0N9_9ALTE</name>
<feature type="transmembrane region" description="Helical" evidence="6">
    <location>
        <begin position="71"/>
        <end position="89"/>
    </location>
</feature>
<feature type="transmembrane region" description="Helical" evidence="6">
    <location>
        <begin position="280"/>
        <end position="297"/>
    </location>
</feature>
<dbReference type="GO" id="GO:0005886">
    <property type="term" value="C:plasma membrane"/>
    <property type="evidence" value="ECO:0007669"/>
    <property type="project" value="UniProtKB-SubCell"/>
</dbReference>